<dbReference type="PROSITE" id="PS50297">
    <property type="entry name" value="ANK_REP_REGION"/>
    <property type="match status" value="2"/>
</dbReference>
<evidence type="ECO:0000256" key="2">
    <source>
        <dbReference type="ARBA" id="ARBA00022475"/>
    </source>
</evidence>
<keyword evidence="7 12" id="KW-0862">Zinc</keyword>
<keyword evidence="6 12" id="KW-0378">Hydrolase</keyword>
<evidence type="ECO:0000256" key="6">
    <source>
        <dbReference type="ARBA" id="ARBA00022801"/>
    </source>
</evidence>
<keyword evidence="10 13" id="KW-0472">Membrane</keyword>
<protein>
    <recommendedName>
        <fullName evidence="14">Peptidase M48 domain-containing protein</fullName>
    </recommendedName>
</protein>
<evidence type="ECO:0000313" key="16">
    <source>
        <dbReference type="Proteomes" id="UP000095658"/>
    </source>
</evidence>
<reference evidence="15 16" key="1">
    <citation type="submission" date="2016-06" db="EMBL/GenBank/DDBJ databases">
        <title>Domibacillus iocasae genome sequencing.</title>
        <authorList>
            <person name="Verma A."/>
            <person name="Pal Y."/>
            <person name="Ojha A.K."/>
            <person name="Krishnamurthi S."/>
        </authorList>
    </citation>
    <scope>NUCLEOTIDE SEQUENCE [LARGE SCALE GENOMIC DNA]</scope>
    <source>
        <strain evidence="15 16">DSM 29979</strain>
    </source>
</reference>
<dbReference type="Proteomes" id="UP000095658">
    <property type="component" value="Unassembled WGS sequence"/>
</dbReference>
<feature type="transmembrane region" description="Helical" evidence="13">
    <location>
        <begin position="12"/>
        <end position="33"/>
    </location>
</feature>
<dbReference type="InterPro" id="IPR036770">
    <property type="entry name" value="Ankyrin_rpt-contain_sf"/>
</dbReference>
<comment type="subcellular location">
    <subcellularLocation>
        <location evidence="1">Cell membrane</location>
        <topology evidence="1">Multi-pass membrane protein</topology>
    </subcellularLocation>
</comment>
<dbReference type="PANTHER" id="PTHR43221:SF1">
    <property type="entry name" value="PROTEASE HTPX"/>
    <property type="match status" value="1"/>
</dbReference>
<sequence>MENRNLVYPKETIYFIVCCFVSIGVYIALFFLIVVLPVILGLFVVSLFFHALMMGSIRGNGIKLSEGQFPDVYERVQALSLEMRLKKVPDVFIVQSEGALNAFATRFFGRDMVVLYSEVFELARQQGEKELDFIIAHELAHVKRRHLWKSWLTLPASWIPFLSEAYSRAAEYTCDRHAAHYVNDGQAAKNALTILGAGKVLYREVNEEAYVRQIEQESNPFVWLAEKLSTHPVLPKRIQHIGQFLRMPESTSYQSPKGKVIAGIGAIFAAGSIVIAGGVYALSEMVTAGVFSDLMEDDFIGEDVTGETDVMLAASSGDMSSLKEMIDEGADIGALNSNGETALHYAANNGQLETVALLLEAGADPNVEDDYTFTPLWSAYINGDEEMAALLVQYGADPDLEDAEGDTVRGYAEMDGEDGFLAIFNEEESDDSLIN</sequence>
<dbReference type="Gene3D" id="3.30.2010.10">
    <property type="entry name" value="Metalloproteases ('zincins'), catalytic domain"/>
    <property type="match status" value="1"/>
</dbReference>
<dbReference type="GO" id="GO:0004222">
    <property type="term" value="F:metalloendopeptidase activity"/>
    <property type="evidence" value="ECO:0007669"/>
    <property type="project" value="InterPro"/>
</dbReference>
<gene>
    <name evidence="15" type="ORF">BA724_06955</name>
</gene>
<dbReference type="EMBL" id="MAMP01000021">
    <property type="protein sequence ID" value="OES44997.1"/>
    <property type="molecule type" value="Genomic_DNA"/>
</dbReference>
<keyword evidence="9 12" id="KW-0482">Metalloprotease</keyword>
<dbReference type="GO" id="GO:0005886">
    <property type="term" value="C:plasma membrane"/>
    <property type="evidence" value="ECO:0007669"/>
    <property type="project" value="UniProtKB-SubCell"/>
</dbReference>
<evidence type="ECO:0000256" key="4">
    <source>
        <dbReference type="ARBA" id="ARBA00022692"/>
    </source>
</evidence>
<accession>A0A1E7DPI2</accession>
<evidence type="ECO:0000259" key="14">
    <source>
        <dbReference type="Pfam" id="PF01435"/>
    </source>
</evidence>
<evidence type="ECO:0000256" key="5">
    <source>
        <dbReference type="ARBA" id="ARBA00022723"/>
    </source>
</evidence>
<dbReference type="SMART" id="SM00248">
    <property type="entry name" value="ANK"/>
    <property type="match status" value="3"/>
</dbReference>
<keyword evidence="3 12" id="KW-0645">Protease</keyword>
<evidence type="ECO:0000256" key="12">
    <source>
        <dbReference type="RuleBase" id="RU003983"/>
    </source>
</evidence>
<dbReference type="Pfam" id="PF12796">
    <property type="entry name" value="Ank_2"/>
    <property type="match status" value="1"/>
</dbReference>
<evidence type="ECO:0000256" key="7">
    <source>
        <dbReference type="ARBA" id="ARBA00022833"/>
    </source>
</evidence>
<keyword evidence="2" id="KW-1003">Cell membrane</keyword>
<comment type="caution">
    <text evidence="15">The sequence shown here is derived from an EMBL/GenBank/DDBJ whole genome shotgun (WGS) entry which is preliminary data.</text>
</comment>
<evidence type="ECO:0000256" key="13">
    <source>
        <dbReference type="SAM" id="Phobius"/>
    </source>
</evidence>
<feature type="repeat" description="ANK" evidence="11">
    <location>
        <begin position="305"/>
        <end position="337"/>
    </location>
</feature>
<keyword evidence="11" id="KW-0040">ANK repeat</keyword>
<dbReference type="SUPFAM" id="SSF48403">
    <property type="entry name" value="Ankyrin repeat"/>
    <property type="match status" value="1"/>
</dbReference>
<keyword evidence="4 13" id="KW-0812">Transmembrane</keyword>
<dbReference type="InterPro" id="IPR001915">
    <property type="entry name" value="Peptidase_M48"/>
</dbReference>
<comment type="similarity">
    <text evidence="12">Belongs to the peptidase M48 family.</text>
</comment>
<feature type="transmembrane region" description="Helical" evidence="13">
    <location>
        <begin position="260"/>
        <end position="282"/>
    </location>
</feature>
<dbReference type="STRING" id="1714016.BA724_06955"/>
<dbReference type="CDD" id="cd07325">
    <property type="entry name" value="M48_Ste24p_like"/>
    <property type="match status" value="1"/>
</dbReference>
<organism evidence="15 16">
    <name type="scientific">Domibacillus iocasae</name>
    <dbReference type="NCBI Taxonomy" id="1714016"/>
    <lineage>
        <taxon>Bacteria</taxon>
        <taxon>Bacillati</taxon>
        <taxon>Bacillota</taxon>
        <taxon>Bacilli</taxon>
        <taxon>Bacillales</taxon>
        <taxon>Bacillaceae</taxon>
        <taxon>Domibacillus</taxon>
    </lineage>
</organism>
<feature type="domain" description="Peptidase M48" evidence="14">
    <location>
        <begin position="70"/>
        <end position="151"/>
    </location>
</feature>
<keyword evidence="16" id="KW-1185">Reference proteome</keyword>
<dbReference type="RefSeq" id="WP_069938619.1">
    <property type="nucleotide sequence ID" value="NZ_MAMP01000021.1"/>
</dbReference>
<evidence type="ECO:0000256" key="10">
    <source>
        <dbReference type="ARBA" id="ARBA00023136"/>
    </source>
</evidence>
<evidence type="ECO:0000256" key="1">
    <source>
        <dbReference type="ARBA" id="ARBA00004651"/>
    </source>
</evidence>
<dbReference type="GO" id="GO:0046872">
    <property type="term" value="F:metal ion binding"/>
    <property type="evidence" value="ECO:0007669"/>
    <property type="project" value="UniProtKB-KW"/>
</dbReference>
<dbReference type="PANTHER" id="PTHR43221">
    <property type="entry name" value="PROTEASE HTPX"/>
    <property type="match status" value="1"/>
</dbReference>
<evidence type="ECO:0000313" key="15">
    <source>
        <dbReference type="EMBL" id="OES44997.1"/>
    </source>
</evidence>
<dbReference type="Pfam" id="PF01435">
    <property type="entry name" value="Peptidase_M48"/>
    <property type="match status" value="2"/>
</dbReference>
<name>A0A1E7DPI2_9BACI</name>
<dbReference type="OrthoDB" id="9810445at2"/>
<comment type="cofactor">
    <cofactor evidence="12">
        <name>Zn(2+)</name>
        <dbReference type="ChEBI" id="CHEBI:29105"/>
    </cofactor>
    <text evidence="12">Binds 1 zinc ion per subunit.</text>
</comment>
<proteinExistence type="inferred from homology"/>
<feature type="repeat" description="ANK" evidence="11">
    <location>
        <begin position="371"/>
        <end position="403"/>
    </location>
</feature>
<dbReference type="GO" id="GO:0006508">
    <property type="term" value="P:proteolysis"/>
    <property type="evidence" value="ECO:0007669"/>
    <property type="project" value="UniProtKB-KW"/>
</dbReference>
<evidence type="ECO:0000256" key="8">
    <source>
        <dbReference type="ARBA" id="ARBA00022989"/>
    </source>
</evidence>
<dbReference type="Gene3D" id="1.25.40.20">
    <property type="entry name" value="Ankyrin repeat-containing domain"/>
    <property type="match status" value="1"/>
</dbReference>
<feature type="domain" description="Peptidase M48" evidence="14">
    <location>
        <begin position="159"/>
        <end position="241"/>
    </location>
</feature>
<feature type="repeat" description="ANK" evidence="11">
    <location>
        <begin position="338"/>
        <end position="370"/>
    </location>
</feature>
<dbReference type="PROSITE" id="PS50088">
    <property type="entry name" value="ANK_REPEAT"/>
    <property type="match status" value="3"/>
</dbReference>
<dbReference type="PRINTS" id="PR01415">
    <property type="entry name" value="ANKYRIN"/>
</dbReference>
<dbReference type="InterPro" id="IPR050083">
    <property type="entry name" value="HtpX_protease"/>
</dbReference>
<dbReference type="InterPro" id="IPR002110">
    <property type="entry name" value="Ankyrin_rpt"/>
</dbReference>
<evidence type="ECO:0000256" key="9">
    <source>
        <dbReference type="ARBA" id="ARBA00023049"/>
    </source>
</evidence>
<dbReference type="AlphaFoldDB" id="A0A1E7DPI2"/>
<evidence type="ECO:0000256" key="3">
    <source>
        <dbReference type="ARBA" id="ARBA00022670"/>
    </source>
</evidence>
<keyword evidence="5" id="KW-0479">Metal-binding</keyword>
<feature type="transmembrane region" description="Helical" evidence="13">
    <location>
        <begin position="39"/>
        <end position="57"/>
    </location>
</feature>
<keyword evidence="8 13" id="KW-1133">Transmembrane helix</keyword>
<evidence type="ECO:0000256" key="11">
    <source>
        <dbReference type="PROSITE-ProRule" id="PRU00023"/>
    </source>
</evidence>